<name>A0A0E9N0J7_9BACT</name>
<dbReference type="InterPro" id="IPR054460">
    <property type="entry name" value="DUF5018-rel"/>
</dbReference>
<dbReference type="STRING" id="1220578.FPE01S_02_06320"/>
<evidence type="ECO:0000313" key="4">
    <source>
        <dbReference type="Proteomes" id="UP000033121"/>
    </source>
</evidence>
<dbReference type="Gene3D" id="2.60.40.4120">
    <property type="match status" value="1"/>
</dbReference>
<dbReference type="RefSeq" id="WP_046369390.1">
    <property type="nucleotide sequence ID" value="NZ_BBWV01000002.1"/>
</dbReference>
<sequence>MKRYIPLFGFLLLAFSSCLKSGLDENLPKFKDAQITDVFMEYRFEDPNSTSGGSPVVRVVTLNLTNKQFLKIEDHPGASTDSVVFDVTVPPASGSFTEAERAKVSTTNLVFMSNISTAATMSAVGSAPRPGAPGDFTQPQQYLVTAADGSTRTWTIRIANFIK</sequence>
<reference evidence="3 4" key="1">
    <citation type="submission" date="2015-04" db="EMBL/GenBank/DDBJ databases">
        <title>Whole genome shotgun sequence of Flavihumibacter petaseus NBRC 106054.</title>
        <authorList>
            <person name="Miyazawa S."/>
            <person name="Hosoyama A."/>
            <person name="Hashimoto M."/>
            <person name="Noguchi M."/>
            <person name="Tsuchikane K."/>
            <person name="Ohji S."/>
            <person name="Yamazoe A."/>
            <person name="Ichikawa N."/>
            <person name="Kimura A."/>
            <person name="Fujita N."/>
        </authorList>
    </citation>
    <scope>NUCLEOTIDE SEQUENCE [LARGE SCALE GENOMIC DNA]</scope>
    <source>
        <strain evidence="3 4">NBRC 106054</strain>
    </source>
</reference>
<dbReference type="Pfam" id="PF22243">
    <property type="entry name" value="DUF5018-rel"/>
    <property type="match status" value="1"/>
</dbReference>
<dbReference type="AlphaFoldDB" id="A0A0E9N0J7"/>
<gene>
    <name evidence="3" type="ORF">FPE01S_02_06320</name>
</gene>
<feature type="signal peptide" evidence="1">
    <location>
        <begin position="1"/>
        <end position="21"/>
    </location>
</feature>
<evidence type="ECO:0000259" key="2">
    <source>
        <dbReference type="Pfam" id="PF22243"/>
    </source>
</evidence>
<feature type="domain" description="DUF5018" evidence="2">
    <location>
        <begin position="35"/>
        <end position="157"/>
    </location>
</feature>
<protein>
    <recommendedName>
        <fullName evidence="2">DUF5018 domain-containing protein</fullName>
    </recommendedName>
</protein>
<keyword evidence="4" id="KW-1185">Reference proteome</keyword>
<dbReference type="OrthoDB" id="760804at2"/>
<keyword evidence="1" id="KW-0732">Signal</keyword>
<evidence type="ECO:0000256" key="1">
    <source>
        <dbReference type="SAM" id="SignalP"/>
    </source>
</evidence>
<dbReference type="Proteomes" id="UP000033121">
    <property type="component" value="Unassembled WGS sequence"/>
</dbReference>
<proteinExistence type="predicted"/>
<evidence type="ECO:0000313" key="3">
    <source>
        <dbReference type="EMBL" id="GAO43527.1"/>
    </source>
</evidence>
<feature type="chain" id="PRO_5002430328" description="DUF5018 domain-containing protein" evidence="1">
    <location>
        <begin position="22"/>
        <end position="163"/>
    </location>
</feature>
<comment type="caution">
    <text evidence="3">The sequence shown here is derived from an EMBL/GenBank/DDBJ whole genome shotgun (WGS) entry which is preliminary data.</text>
</comment>
<dbReference type="PROSITE" id="PS51257">
    <property type="entry name" value="PROKAR_LIPOPROTEIN"/>
    <property type="match status" value="1"/>
</dbReference>
<accession>A0A0E9N0J7</accession>
<organism evidence="3 4">
    <name type="scientific">Flavihumibacter petaseus NBRC 106054</name>
    <dbReference type="NCBI Taxonomy" id="1220578"/>
    <lineage>
        <taxon>Bacteria</taxon>
        <taxon>Pseudomonadati</taxon>
        <taxon>Bacteroidota</taxon>
        <taxon>Chitinophagia</taxon>
        <taxon>Chitinophagales</taxon>
        <taxon>Chitinophagaceae</taxon>
        <taxon>Flavihumibacter</taxon>
    </lineage>
</organism>
<dbReference type="EMBL" id="BBWV01000002">
    <property type="protein sequence ID" value="GAO43527.1"/>
    <property type="molecule type" value="Genomic_DNA"/>
</dbReference>